<reference evidence="1" key="3">
    <citation type="submission" date="2025-09" db="UniProtKB">
        <authorList>
            <consortium name="Ensembl"/>
        </authorList>
    </citation>
    <scope>IDENTIFICATION</scope>
    <source>
        <strain evidence="1">Isolate ISIS603380</strain>
    </source>
</reference>
<dbReference type="Gene3D" id="1.25.10.10">
    <property type="entry name" value="Leucine-rich Repeat Variant"/>
    <property type="match status" value="1"/>
</dbReference>
<dbReference type="STRING" id="9785.ENSLAFP00000007602"/>
<keyword evidence="2" id="KW-1185">Reference proteome</keyword>
<dbReference type="InParanoid" id="G3T310"/>
<proteinExistence type="predicted"/>
<evidence type="ECO:0008006" key="3">
    <source>
        <dbReference type="Google" id="ProtNLM"/>
    </source>
</evidence>
<reference evidence="1" key="2">
    <citation type="submission" date="2025-08" db="UniProtKB">
        <authorList>
            <consortium name="Ensembl"/>
        </authorList>
    </citation>
    <scope>IDENTIFICATION</scope>
    <source>
        <strain evidence="1">Isolate ISIS603380</strain>
    </source>
</reference>
<dbReference type="Proteomes" id="UP000007646">
    <property type="component" value="Unassembled WGS sequence"/>
</dbReference>
<name>G3T310_LOXAF</name>
<dbReference type="Pfam" id="PF25571">
    <property type="entry name" value="TPR_CCP1_N"/>
    <property type="match status" value="1"/>
</dbReference>
<dbReference type="HOGENOM" id="CLU_1551184_0_0_1"/>
<protein>
    <recommendedName>
        <fullName evidence="3">Cytosolic carboxypeptidase 4</fullName>
    </recommendedName>
</protein>
<dbReference type="eggNOG" id="KOG3641">
    <property type="taxonomic scope" value="Eukaryota"/>
</dbReference>
<dbReference type="SUPFAM" id="SSF48371">
    <property type="entry name" value="ARM repeat"/>
    <property type="match status" value="1"/>
</dbReference>
<evidence type="ECO:0000313" key="2">
    <source>
        <dbReference type="Proteomes" id="UP000007646"/>
    </source>
</evidence>
<evidence type="ECO:0000313" key="1">
    <source>
        <dbReference type="Ensembl" id="ENSLAFP00000007602.4"/>
    </source>
</evidence>
<dbReference type="Ensembl" id="ENSLAFT00000009066.4">
    <property type="protein sequence ID" value="ENSLAFP00000007602.4"/>
    <property type="gene ID" value="ENSLAFG00000009069.4"/>
</dbReference>
<dbReference type="GeneTree" id="ENSGT00940000160936"/>
<dbReference type="OMA" id="CGAMELI"/>
<organism evidence="1 2">
    <name type="scientific">Loxodonta africana</name>
    <name type="common">African elephant</name>
    <dbReference type="NCBI Taxonomy" id="9785"/>
    <lineage>
        <taxon>Eukaryota</taxon>
        <taxon>Metazoa</taxon>
        <taxon>Chordata</taxon>
        <taxon>Craniata</taxon>
        <taxon>Vertebrata</taxon>
        <taxon>Euteleostomi</taxon>
        <taxon>Mammalia</taxon>
        <taxon>Eutheria</taxon>
        <taxon>Afrotheria</taxon>
        <taxon>Proboscidea</taxon>
        <taxon>Elephantidae</taxon>
        <taxon>Loxodonta</taxon>
    </lineage>
</organism>
<dbReference type="InterPro" id="IPR016024">
    <property type="entry name" value="ARM-type_fold"/>
</dbReference>
<reference evidence="1 2" key="1">
    <citation type="submission" date="2009-06" db="EMBL/GenBank/DDBJ databases">
        <title>The Genome Sequence of Loxodonta africana (African elephant).</title>
        <authorList>
            <person name="Di Palma F."/>
            <person name="Heiman D."/>
            <person name="Young S."/>
            <person name="Johnson J."/>
            <person name="Lander E.S."/>
            <person name="Lindblad-Toh K."/>
        </authorList>
    </citation>
    <scope>NUCLEOTIDE SEQUENCE [LARGE SCALE GENOMIC DNA]</scope>
    <source>
        <strain evidence="1 2">Isolate ISIS603380</strain>
    </source>
</reference>
<dbReference type="AlphaFoldDB" id="G3T310"/>
<accession>G3T310</accession>
<dbReference type="InterPro" id="IPR011989">
    <property type="entry name" value="ARM-like"/>
</dbReference>
<sequence>LLLFSFQRSSDRESILSILQVLGDLLSVGTDRRIHYMISKGGSEALLQTLVDTARTFSPDYDILLPLLRLLAKVGLRDKKFGQKALELEALDVTLTLARKNLSHSQNLLHCLWALRVFASRVTTGAMLGINGAMELLFKVITPYSRKHTRIIRSENVLQIGIQLPLSWPLT</sequence>